<proteinExistence type="predicted"/>
<organism evidence="2 3">
    <name type="scientific">Actinophytocola xanthii</name>
    <dbReference type="NCBI Taxonomy" id="1912961"/>
    <lineage>
        <taxon>Bacteria</taxon>
        <taxon>Bacillati</taxon>
        <taxon>Actinomycetota</taxon>
        <taxon>Actinomycetes</taxon>
        <taxon>Pseudonocardiales</taxon>
        <taxon>Pseudonocardiaceae</taxon>
    </lineage>
</organism>
<gene>
    <name evidence="2" type="ORF">BU204_06075</name>
</gene>
<dbReference type="EMBL" id="MSIE01000007">
    <property type="protein sequence ID" value="OLF18516.1"/>
    <property type="molecule type" value="Genomic_DNA"/>
</dbReference>
<keyword evidence="3" id="KW-1185">Reference proteome</keyword>
<accession>A0A1Q8CVZ2</accession>
<name>A0A1Q8CVZ2_9PSEU</name>
<protein>
    <recommendedName>
        <fullName evidence="4">Serine protease</fullName>
    </recommendedName>
</protein>
<dbReference type="Proteomes" id="UP000185596">
    <property type="component" value="Unassembled WGS sequence"/>
</dbReference>
<feature type="region of interest" description="Disordered" evidence="1">
    <location>
        <begin position="1"/>
        <end position="22"/>
    </location>
</feature>
<evidence type="ECO:0000256" key="1">
    <source>
        <dbReference type="SAM" id="MobiDB-lite"/>
    </source>
</evidence>
<comment type="caution">
    <text evidence="2">The sequence shown here is derived from an EMBL/GenBank/DDBJ whole genome shotgun (WGS) entry which is preliminary data.</text>
</comment>
<dbReference type="AlphaFoldDB" id="A0A1Q8CVZ2"/>
<reference evidence="2 3" key="1">
    <citation type="submission" date="2016-12" db="EMBL/GenBank/DDBJ databases">
        <title>The draft genome sequence of Actinophytocola sp. 11-183.</title>
        <authorList>
            <person name="Wang W."/>
            <person name="Yuan L."/>
        </authorList>
    </citation>
    <scope>NUCLEOTIDE SEQUENCE [LARGE SCALE GENOMIC DNA]</scope>
    <source>
        <strain evidence="2 3">11-183</strain>
    </source>
</reference>
<evidence type="ECO:0000313" key="2">
    <source>
        <dbReference type="EMBL" id="OLF18516.1"/>
    </source>
</evidence>
<dbReference type="STRING" id="1912961.BU204_06075"/>
<sequence>MRTGLRRGPEAGPTGRADPVRRRRTRLVATVLCTTVTGGVLAGTGSAAAATSYELTVVMLGRDGAPAADNDLFVADYENGTTTTVSEPSGTARVELPGGDYLLQSAVHAGERTDRLTRPWLRLNGDTTVVLDARTTRPVDVTVERPDARLVQGMVGASMLTGKGTVRVPVVLFDDFADVGTGQTGPDAPADRFVGSAQFTLAVPDADGAVTDSPYSYSLAWFTPGRAYTGTRRVRDAELATVHTVNRPQEDERSGGKFAVATYTRLPNVSTLAPSLPVRLPGVRTELFTTRDTSWQLELSPQTTPSPDPPRWWQTVLARAYRAGHRYREVWNGGGVFGPALPGPESLVEWAVAYPGALGVRVPLYSAGADVWGSSAVDRAHTVGYRDGQPVCESDRPAECFVEGTPPAGDYRLRTEAIRGHTDLSTRISAEWAFRHAGPVPGRTTPLPLQVVRFDAGLDEANTAPGGRLHPVTVTVQRNPGSVRAGVRSLTVDASFDDGASWQRAPVTLSGDSGLVVLRHPPTGHVSLRARAVDTAGNSVDQTIVRAYRLR</sequence>
<evidence type="ECO:0008006" key="4">
    <source>
        <dbReference type="Google" id="ProtNLM"/>
    </source>
</evidence>
<evidence type="ECO:0000313" key="3">
    <source>
        <dbReference type="Proteomes" id="UP000185596"/>
    </source>
</evidence>